<reference evidence="2" key="2">
    <citation type="submission" date="2023-02" db="EMBL/GenBank/DDBJ databases">
        <authorList>
            <consortium name="DOE Joint Genome Institute"/>
            <person name="Mondo S.J."/>
            <person name="Chang Y."/>
            <person name="Wang Y."/>
            <person name="Ahrendt S."/>
            <person name="Andreopoulos W."/>
            <person name="Barry K."/>
            <person name="Beard J."/>
            <person name="Benny G.L."/>
            <person name="Blankenship S."/>
            <person name="Bonito G."/>
            <person name="Cuomo C."/>
            <person name="Desiro A."/>
            <person name="Gervers K.A."/>
            <person name="Hundley H."/>
            <person name="Kuo A."/>
            <person name="LaButti K."/>
            <person name="Lang B.F."/>
            <person name="Lipzen A."/>
            <person name="O'Donnell K."/>
            <person name="Pangilinan J."/>
            <person name="Reynolds N."/>
            <person name="Sandor L."/>
            <person name="Smith M.W."/>
            <person name="Tsang A."/>
            <person name="Grigoriev I.V."/>
            <person name="Stajich J.E."/>
            <person name="Spatafora J.W."/>
        </authorList>
    </citation>
    <scope>NUCLEOTIDE SEQUENCE</scope>
    <source>
        <strain evidence="2">RSA 2281</strain>
    </source>
</reference>
<dbReference type="InterPro" id="IPR010730">
    <property type="entry name" value="HET"/>
</dbReference>
<dbReference type="AlphaFoldDB" id="A0AAD5PA08"/>
<comment type="caution">
    <text evidence="2">The sequence shown here is derived from an EMBL/GenBank/DDBJ whole genome shotgun (WGS) entry which is preliminary data.</text>
</comment>
<keyword evidence="3" id="KW-1185">Reference proteome</keyword>
<evidence type="ECO:0000313" key="3">
    <source>
        <dbReference type="Proteomes" id="UP001209540"/>
    </source>
</evidence>
<gene>
    <name evidence="2" type="ORF">BDA99DRAFT_182388</name>
</gene>
<dbReference type="InterPro" id="IPR052895">
    <property type="entry name" value="HetReg/Transcr_Mod"/>
</dbReference>
<evidence type="ECO:0000313" key="2">
    <source>
        <dbReference type="EMBL" id="KAI9251787.1"/>
    </source>
</evidence>
<proteinExistence type="predicted"/>
<organism evidence="2 3">
    <name type="scientific">Phascolomyces articulosus</name>
    <dbReference type="NCBI Taxonomy" id="60185"/>
    <lineage>
        <taxon>Eukaryota</taxon>
        <taxon>Fungi</taxon>
        <taxon>Fungi incertae sedis</taxon>
        <taxon>Mucoromycota</taxon>
        <taxon>Mucoromycotina</taxon>
        <taxon>Mucoromycetes</taxon>
        <taxon>Mucorales</taxon>
        <taxon>Lichtheimiaceae</taxon>
        <taxon>Phascolomyces</taxon>
    </lineage>
</organism>
<dbReference type="EMBL" id="JAIXMP010000029">
    <property type="protein sequence ID" value="KAI9251787.1"/>
    <property type="molecule type" value="Genomic_DNA"/>
</dbReference>
<reference evidence="2" key="1">
    <citation type="journal article" date="2022" name="IScience">
        <title>Evolution of zygomycete secretomes and the origins of terrestrial fungal ecologies.</title>
        <authorList>
            <person name="Chang Y."/>
            <person name="Wang Y."/>
            <person name="Mondo S."/>
            <person name="Ahrendt S."/>
            <person name="Andreopoulos W."/>
            <person name="Barry K."/>
            <person name="Beard J."/>
            <person name="Benny G.L."/>
            <person name="Blankenship S."/>
            <person name="Bonito G."/>
            <person name="Cuomo C."/>
            <person name="Desiro A."/>
            <person name="Gervers K.A."/>
            <person name="Hundley H."/>
            <person name="Kuo A."/>
            <person name="LaButti K."/>
            <person name="Lang B.F."/>
            <person name="Lipzen A."/>
            <person name="O'Donnell K."/>
            <person name="Pangilinan J."/>
            <person name="Reynolds N."/>
            <person name="Sandor L."/>
            <person name="Smith M.E."/>
            <person name="Tsang A."/>
            <person name="Grigoriev I.V."/>
            <person name="Stajich J.E."/>
            <person name="Spatafora J.W."/>
        </authorList>
    </citation>
    <scope>NUCLEOTIDE SEQUENCE</scope>
    <source>
        <strain evidence="2">RSA 2281</strain>
    </source>
</reference>
<protein>
    <submittedName>
        <fullName evidence="2">Heterokaryon incompatibility protein-domain-containing protein</fullName>
    </submittedName>
</protein>
<dbReference type="Proteomes" id="UP001209540">
    <property type="component" value="Unassembled WGS sequence"/>
</dbReference>
<sequence length="342" mass="40060">MYMTYLCRQRSLISSKKPLTLETHEKNNFRPTWLVRTDDMQHVLGTDAINGYSTISYSWNYSGDIILGEGGKYEFIDEGKHKLVFKTKSEGGDVHEEIKEVKFEQLIQQICKDFEIEYIWYDKNCIDQNDKAAKHAEIAIMHKTYKNAYFAVAMIPEMSVPESIDLSLYIKDIFTMESSSRKEEMQEKHDTIEKCLTDICQSQWMKRLWTLEEAIMSRYTVFVGGNAYLWNSTRLFYMAHLVLRSNIENINSLYELYLKRTITANFISYYAHIIRSTTKEHDRVYALANIFANLINVDVDYDLPIMTTLSNFYSDLIEKDLSMLCFGKARDSYKSTIQGIHD</sequence>
<name>A0AAD5PA08_9FUNG</name>
<dbReference type="PANTHER" id="PTHR24148:SF64">
    <property type="entry name" value="HETEROKARYON INCOMPATIBILITY DOMAIN-CONTAINING PROTEIN"/>
    <property type="match status" value="1"/>
</dbReference>
<evidence type="ECO:0000259" key="1">
    <source>
        <dbReference type="Pfam" id="PF06985"/>
    </source>
</evidence>
<accession>A0AAD5PA08</accession>
<dbReference type="Pfam" id="PF06985">
    <property type="entry name" value="HET"/>
    <property type="match status" value="1"/>
</dbReference>
<dbReference type="PANTHER" id="PTHR24148">
    <property type="entry name" value="ANKYRIN REPEAT DOMAIN-CONTAINING PROTEIN 39 HOMOLOG-RELATED"/>
    <property type="match status" value="1"/>
</dbReference>
<feature type="domain" description="Heterokaryon incompatibility" evidence="1">
    <location>
        <begin position="52"/>
        <end position="213"/>
    </location>
</feature>